<dbReference type="PANTHER" id="PTHR31961:SF3">
    <property type="entry name" value="SENSITIVE TO HIGH EXPRESSION PROTEIN 9, MITOCHONDRIAL"/>
    <property type="match status" value="1"/>
</dbReference>
<dbReference type="PANTHER" id="PTHR31961">
    <property type="entry name" value="SENSITIVE TO HIGH EXPRESSION PROTEIN 9, MITOCHONDRIAL"/>
    <property type="match status" value="1"/>
</dbReference>
<accession>A0AAI9WXV9</accession>
<evidence type="ECO:0000256" key="5">
    <source>
        <dbReference type="ARBA" id="ARBA00022989"/>
    </source>
</evidence>
<reference evidence="13" key="1">
    <citation type="journal article" date="2022" name="DNA Res.">
        <title>Genome analysis of five recently described species of the CUG-Ser clade uncovers Candida theae as a new hybrid lineage with pathogenic potential in the Candida parapsilosis species complex.</title>
        <authorList>
            <person name="Mixao V."/>
            <person name="Del Olmo V."/>
            <person name="Hegedusova E."/>
            <person name="Saus E."/>
            <person name="Pryszcz L."/>
            <person name="Cillingova A."/>
            <person name="Nosek J."/>
            <person name="Gabaldon T."/>
        </authorList>
    </citation>
    <scope>NUCLEOTIDE SEQUENCE</scope>
    <source>
        <strain evidence="13">CBS 10844</strain>
    </source>
</reference>
<keyword evidence="6 11" id="KW-0175">Coiled coil</keyword>
<evidence type="ECO:0000256" key="1">
    <source>
        <dbReference type="ARBA" id="ARBA00007472"/>
    </source>
</evidence>
<evidence type="ECO:0000256" key="2">
    <source>
        <dbReference type="ARBA" id="ARBA00022692"/>
    </source>
</evidence>
<keyword evidence="4 10" id="KW-0809">Transit peptide</keyword>
<dbReference type="GO" id="GO:0005743">
    <property type="term" value="C:mitochondrial inner membrane"/>
    <property type="evidence" value="ECO:0007669"/>
    <property type="project" value="UniProtKB-SubCell"/>
</dbReference>
<evidence type="ECO:0000313" key="14">
    <source>
        <dbReference type="Proteomes" id="UP001202479"/>
    </source>
</evidence>
<gene>
    <name evidence="13" type="ORF">KGF56_002495</name>
</gene>
<keyword evidence="8 10" id="KW-0472">Membrane</keyword>
<organism evidence="13 14">
    <name type="scientific">Candida oxycetoniae</name>
    <dbReference type="NCBI Taxonomy" id="497107"/>
    <lineage>
        <taxon>Eukaryota</taxon>
        <taxon>Fungi</taxon>
        <taxon>Dikarya</taxon>
        <taxon>Ascomycota</taxon>
        <taxon>Saccharomycotina</taxon>
        <taxon>Pichiomycetes</taxon>
        <taxon>Debaryomycetaceae</taxon>
        <taxon>Candida/Lodderomyces clade</taxon>
        <taxon>Candida</taxon>
    </lineage>
</organism>
<evidence type="ECO:0000313" key="13">
    <source>
        <dbReference type="EMBL" id="KAI3404727.2"/>
    </source>
</evidence>
<dbReference type="GO" id="GO:0007007">
    <property type="term" value="P:inner mitochondrial membrane organization"/>
    <property type="evidence" value="ECO:0007669"/>
    <property type="project" value="TreeGrafter"/>
</dbReference>
<comment type="subunit">
    <text evidence="10">Homooligomer.</text>
</comment>
<dbReference type="Pfam" id="PF05546">
    <property type="entry name" value="She9_MDM33"/>
    <property type="match status" value="1"/>
</dbReference>
<evidence type="ECO:0000256" key="4">
    <source>
        <dbReference type="ARBA" id="ARBA00022946"/>
    </source>
</evidence>
<name>A0AAI9WXV9_9ASCO</name>
<keyword evidence="3 10" id="KW-0999">Mitochondrion inner membrane</keyword>
<evidence type="ECO:0000256" key="7">
    <source>
        <dbReference type="ARBA" id="ARBA00023128"/>
    </source>
</evidence>
<comment type="subcellular location">
    <subcellularLocation>
        <location evidence="10">Mitochondrion inner membrane</location>
        <topology evidence="10">Multi-pass membrane protein</topology>
    </subcellularLocation>
</comment>
<dbReference type="EMBL" id="JAHUZD010000088">
    <property type="protein sequence ID" value="KAI3404727.2"/>
    <property type="molecule type" value="Genomic_DNA"/>
</dbReference>
<comment type="caution">
    <text evidence="13">The sequence shown here is derived from an EMBL/GenBank/DDBJ whole genome shotgun (WGS) entry which is preliminary data.</text>
</comment>
<dbReference type="InterPro" id="IPR008839">
    <property type="entry name" value="MDM33_fungi"/>
</dbReference>
<feature type="transmembrane region" description="Helical" evidence="10">
    <location>
        <begin position="456"/>
        <end position="478"/>
    </location>
</feature>
<protein>
    <recommendedName>
        <fullName evidence="10">Sensitive to high expression protein 9, mitochondrial</fullName>
    </recommendedName>
</protein>
<evidence type="ECO:0000256" key="10">
    <source>
        <dbReference type="RuleBase" id="RU364128"/>
    </source>
</evidence>
<comment type="similarity">
    <text evidence="1 10">Belongs to the SHE9 family.</text>
</comment>
<feature type="compositionally biased region" description="Basic and acidic residues" evidence="12">
    <location>
        <begin position="70"/>
        <end position="93"/>
    </location>
</feature>
<feature type="transmembrane region" description="Helical" evidence="10">
    <location>
        <begin position="316"/>
        <end position="336"/>
    </location>
</feature>
<feature type="coiled-coil region" evidence="11">
    <location>
        <begin position="197"/>
        <end position="224"/>
    </location>
</feature>
<feature type="region of interest" description="Disordered" evidence="12">
    <location>
        <begin position="70"/>
        <end position="108"/>
    </location>
</feature>
<comment type="function">
    <text evidence="9">Required for the maintenance of the structure of the mitochondrial inner membrane. Involved in mitochondrial morphology. Causes growth arrest when highly overexpressed.</text>
</comment>
<sequence length="479" mass="55176">MFSVLRASRLFVRRPLYICCIRLQSKKPNHLSQFNDAKLREIIEGTNFGTESAKQEKLEEERKILEKERQVERQREKRGDREAKIADANEENRANFSSTESGKLKGKDTLRDTTKDGLCVENKIIATTEGAVDDSDIPNLAKEINDSIQKEISGLPSQKQQNQSAMTKKITKYLDSAHDTILTVTRALNDVTGYSAIEKLKISIQEQEADLKEAKKYVKECKVKYGEAIQKRSHSQREVNELLTRKHNWSPQDLERFTELYRNDHENEHWVQNCEKQLEEAESKVDGIQLKLTQSILTRYHEEQIWSDKIRRSSTWGTWVLMGLNVLLFVVATFLVEPWKRKKLVLGFEDKVKSVLVGISKEDEAILNPILDKMEQENVNAEQAEQKQEQEIPLLGDFKDEKHQLSPSVITAHGVYENAKQKSIQGWQKLKQLCITNYVALTSPEIHYLKLDKLEFGIFTLIISILSCSLGSILTLIYK</sequence>
<evidence type="ECO:0000256" key="6">
    <source>
        <dbReference type="ARBA" id="ARBA00023054"/>
    </source>
</evidence>
<dbReference type="Proteomes" id="UP001202479">
    <property type="component" value="Unassembled WGS sequence"/>
</dbReference>
<keyword evidence="5 10" id="KW-1133">Transmembrane helix</keyword>
<dbReference type="GeneID" id="73380112"/>
<keyword evidence="7 10" id="KW-0496">Mitochondrion</keyword>
<evidence type="ECO:0000256" key="8">
    <source>
        <dbReference type="ARBA" id="ARBA00023136"/>
    </source>
</evidence>
<keyword evidence="2 10" id="KW-0812">Transmembrane</keyword>
<evidence type="ECO:0000256" key="11">
    <source>
        <dbReference type="SAM" id="Coils"/>
    </source>
</evidence>
<evidence type="ECO:0000256" key="3">
    <source>
        <dbReference type="ARBA" id="ARBA00022792"/>
    </source>
</evidence>
<dbReference type="RefSeq" id="XP_049180472.1">
    <property type="nucleotide sequence ID" value="XM_049323731.1"/>
</dbReference>
<evidence type="ECO:0000256" key="9">
    <source>
        <dbReference type="ARBA" id="ARBA00024807"/>
    </source>
</evidence>
<dbReference type="AlphaFoldDB" id="A0AAI9WXV9"/>
<keyword evidence="14" id="KW-1185">Reference proteome</keyword>
<evidence type="ECO:0000256" key="12">
    <source>
        <dbReference type="SAM" id="MobiDB-lite"/>
    </source>
</evidence>
<proteinExistence type="inferred from homology"/>